<gene>
    <name evidence="1" type="ORF">FHR92_003548</name>
</gene>
<reference evidence="1 2" key="1">
    <citation type="submission" date="2020-08" db="EMBL/GenBank/DDBJ databases">
        <title>Genomic Encyclopedia of Type Strains, Phase III (KMG-III): the genomes of soil and plant-associated and newly described type strains.</title>
        <authorList>
            <person name="Whitman W."/>
        </authorList>
    </citation>
    <scope>NUCLEOTIDE SEQUENCE [LARGE SCALE GENOMIC DNA]</scope>
    <source>
        <strain evidence="1 2">CECT 8693</strain>
    </source>
</reference>
<dbReference type="EMBL" id="JACJIP010000025">
    <property type="protein sequence ID" value="MBA9087068.1"/>
    <property type="molecule type" value="Genomic_DNA"/>
</dbReference>
<name>A0A7W3SW59_9BACL</name>
<organism evidence="1 2">
    <name type="scientific">Fontibacillus solani</name>
    <dbReference type="NCBI Taxonomy" id="1572857"/>
    <lineage>
        <taxon>Bacteria</taxon>
        <taxon>Bacillati</taxon>
        <taxon>Bacillota</taxon>
        <taxon>Bacilli</taxon>
        <taxon>Bacillales</taxon>
        <taxon>Paenibacillaceae</taxon>
        <taxon>Fontibacillus</taxon>
    </lineage>
</organism>
<evidence type="ECO:0000313" key="2">
    <source>
        <dbReference type="Proteomes" id="UP000567067"/>
    </source>
</evidence>
<evidence type="ECO:0000313" key="1">
    <source>
        <dbReference type="EMBL" id="MBA9087068.1"/>
    </source>
</evidence>
<comment type="caution">
    <text evidence="1">The sequence shown here is derived from an EMBL/GenBank/DDBJ whole genome shotgun (WGS) entry which is preliminary data.</text>
</comment>
<protein>
    <recommendedName>
        <fullName evidence="3">Integrase SAM-like N-terminal domain-containing protein</fullName>
    </recommendedName>
</protein>
<accession>A0A7W3SW59</accession>
<evidence type="ECO:0008006" key="3">
    <source>
        <dbReference type="Google" id="ProtNLM"/>
    </source>
</evidence>
<keyword evidence="2" id="KW-1185">Reference proteome</keyword>
<sequence length="99" mass="11681">MAKGSIEKRGDNTWRLTVDLGYNADGSRNRLRKPITIDDPEILSNKKKLKDYLEDELYKFKKEAESGEYIKPERMSFEQFVVSEWRNMQLILPTFPPLL</sequence>
<dbReference type="Proteomes" id="UP000567067">
    <property type="component" value="Unassembled WGS sequence"/>
</dbReference>
<dbReference type="RefSeq" id="WP_246334371.1">
    <property type="nucleotide sequence ID" value="NZ_JACJIP010000025.1"/>
</dbReference>
<dbReference type="AlphaFoldDB" id="A0A7W3SW59"/>
<proteinExistence type="predicted"/>